<gene>
    <name evidence="11" type="ORF">HMF3257_35900</name>
</gene>
<evidence type="ECO:0000256" key="8">
    <source>
        <dbReference type="PROSITE-ProRule" id="PRU00339"/>
    </source>
</evidence>
<dbReference type="Proteomes" id="UP000249016">
    <property type="component" value="Unassembled WGS sequence"/>
</dbReference>
<reference evidence="11 12" key="1">
    <citation type="submission" date="2018-06" db="EMBL/GenBank/DDBJ databases">
        <title>Spirosoma sp. HMF3257 Genome sequencing and assembly.</title>
        <authorList>
            <person name="Kang H."/>
            <person name="Cha I."/>
            <person name="Kim H."/>
            <person name="Kang J."/>
            <person name="Joh K."/>
        </authorList>
    </citation>
    <scope>NUCLEOTIDE SEQUENCE [LARGE SCALE GENOMIC DNA]</scope>
    <source>
        <strain evidence="11 12">HMF3257</strain>
    </source>
</reference>
<keyword evidence="9" id="KW-0472">Membrane</keyword>
<evidence type="ECO:0000256" key="2">
    <source>
        <dbReference type="ARBA" id="ARBA00012438"/>
    </source>
</evidence>
<dbReference type="EMBL" id="QLII01000001">
    <property type="protein sequence ID" value="RAI78138.1"/>
    <property type="molecule type" value="Genomic_DNA"/>
</dbReference>
<feature type="domain" description="Histidine kinase/HSP90-like ATPase" evidence="10">
    <location>
        <begin position="537"/>
        <end position="634"/>
    </location>
</feature>
<dbReference type="RefSeq" id="WP_111349627.1">
    <property type="nucleotide sequence ID" value="NZ_QLII01000001.1"/>
</dbReference>
<dbReference type="Gene3D" id="1.25.40.10">
    <property type="entry name" value="Tetratricopeptide repeat domain"/>
    <property type="match status" value="2"/>
</dbReference>
<dbReference type="Gene3D" id="3.30.450.20">
    <property type="entry name" value="PAS domain"/>
    <property type="match status" value="1"/>
</dbReference>
<name>A0A327NZ35_9BACT</name>
<dbReference type="OrthoDB" id="9767435at2"/>
<dbReference type="EC" id="2.7.13.3" evidence="2"/>
<dbReference type="GO" id="GO:0005524">
    <property type="term" value="F:ATP binding"/>
    <property type="evidence" value="ECO:0007669"/>
    <property type="project" value="UniProtKB-KW"/>
</dbReference>
<dbReference type="Gene3D" id="3.30.565.10">
    <property type="entry name" value="Histidine kinase-like ATPase, C-terminal domain"/>
    <property type="match status" value="1"/>
</dbReference>
<accession>A0A327NZ35</accession>
<feature type="repeat" description="TPR" evidence="8">
    <location>
        <begin position="113"/>
        <end position="146"/>
    </location>
</feature>
<evidence type="ECO:0000256" key="5">
    <source>
        <dbReference type="ARBA" id="ARBA00022741"/>
    </source>
</evidence>
<evidence type="ECO:0000256" key="6">
    <source>
        <dbReference type="ARBA" id="ARBA00022777"/>
    </source>
</evidence>
<evidence type="ECO:0000259" key="10">
    <source>
        <dbReference type="SMART" id="SM00387"/>
    </source>
</evidence>
<evidence type="ECO:0000256" key="3">
    <source>
        <dbReference type="ARBA" id="ARBA00022553"/>
    </source>
</evidence>
<keyword evidence="9" id="KW-1133">Transmembrane helix</keyword>
<dbReference type="InterPro" id="IPR003594">
    <property type="entry name" value="HATPase_dom"/>
</dbReference>
<comment type="catalytic activity">
    <reaction evidence="1">
        <text>ATP + protein L-histidine = ADP + protein N-phospho-L-histidine.</text>
        <dbReference type="EC" id="2.7.13.3"/>
    </reaction>
</comment>
<evidence type="ECO:0000313" key="11">
    <source>
        <dbReference type="EMBL" id="RAI78138.1"/>
    </source>
</evidence>
<dbReference type="SUPFAM" id="SSF48452">
    <property type="entry name" value="TPR-like"/>
    <property type="match status" value="2"/>
</dbReference>
<evidence type="ECO:0000313" key="12">
    <source>
        <dbReference type="Proteomes" id="UP000249016"/>
    </source>
</evidence>
<dbReference type="InterPro" id="IPR036890">
    <property type="entry name" value="HATPase_C_sf"/>
</dbReference>
<keyword evidence="6" id="KW-0418">Kinase</keyword>
<protein>
    <recommendedName>
        <fullName evidence="2">histidine kinase</fullName>
        <ecNumber evidence="2">2.7.13.3</ecNumber>
    </recommendedName>
</protein>
<dbReference type="PROSITE" id="PS50005">
    <property type="entry name" value="TPR"/>
    <property type="match status" value="1"/>
</dbReference>
<evidence type="ECO:0000256" key="4">
    <source>
        <dbReference type="ARBA" id="ARBA00022679"/>
    </source>
</evidence>
<keyword evidence="9" id="KW-0812">Transmembrane</keyword>
<proteinExistence type="predicted"/>
<keyword evidence="3" id="KW-0597">Phosphoprotein</keyword>
<organism evidence="11 12">
    <name type="scientific">Spirosoma telluris</name>
    <dbReference type="NCBI Taxonomy" id="2183553"/>
    <lineage>
        <taxon>Bacteria</taxon>
        <taxon>Pseudomonadati</taxon>
        <taxon>Bacteroidota</taxon>
        <taxon>Cytophagia</taxon>
        <taxon>Cytophagales</taxon>
        <taxon>Cytophagaceae</taxon>
        <taxon>Spirosoma</taxon>
    </lineage>
</organism>
<dbReference type="InterPro" id="IPR019734">
    <property type="entry name" value="TPR_rpt"/>
</dbReference>
<keyword evidence="12" id="KW-1185">Reference proteome</keyword>
<evidence type="ECO:0000256" key="9">
    <source>
        <dbReference type="SAM" id="Phobius"/>
    </source>
</evidence>
<keyword evidence="5" id="KW-0547">Nucleotide-binding</keyword>
<dbReference type="PANTHER" id="PTHR41523">
    <property type="entry name" value="TWO-COMPONENT SYSTEM SENSOR PROTEIN"/>
    <property type="match status" value="1"/>
</dbReference>
<dbReference type="GO" id="GO:0004673">
    <property type="term" value="F:protein histidine kinase activity"/>
    <property type="evidence" value="ECO:0007669"/>
    <property type="project" value="UniProtKB-EC"/>
</dbReference>
<dbReference type="SMART" id="SM00387">
    <property type="entry name" value="HATPase_c"/>
    <property type="match status" value="1"/>
</dbReference>
<keyword evidence="7" id="KW-0067">ATP-binding</keyword>
<dbReference type="AlphaFoldDB" id="A0A327NZ35"/>
<dbReference type="SMART" id="SM00028">
    <property type="entry name" value="TPR"/>
    <property type="match status" value="4"/>
</dbReference>
<dbReference type="InterPro" id="IPR011990">
    <property type="entry name" value="TPR-like_helical_dom_sf"/>
</dbReference>
<dbReference type="Pfam" id="PF02518">
    <property type="entry name" value="HATPase_c"/>
    <property type="match status" value="1"/>
</dbReference>
<evidence type="ECO:0000256" key="1">
    <source>
        <dbReference type="ARBA" id="ARBA00000085"/>
    </source>
</evidence>
<feature type="transmembrane region" description="Helical" evidence="9">
    <location>
        <begin position="389"/>
        <end position="409"/>
    </location>
</feature>
<dbReference type="Pfam" id="PF07568">
    <property type="entry name" value="HisKA_2"/>
    <property type="match status" value="1"/>
</dbReference>
<dbReference type="PANTHER" id="PTHR41523:SF8">
    <property type="entry name" value="ETHYLENE RESPONSE SENSOR PROTEIN"/>
    <property type="match status" value="1"/>
</dbReference>
<dbReference type="SUPFAM" id="SSF55874">
    <property type="entry name" value="ATPase domain of HSP90 chaperone/DNA topoisomerase II/histidine kinase"/>
    <property type="match status" value="1"/>
</dbReference>
<dbReference type="Pfam" id="PF13181">
    <property type="entry name" value="TPR_8"/>
    <property type="match status" value="1"/>
</dbReference>
<evidence type="ECO:0000256" key="7">
    <source>
        <dbReference type="ARBA" id="ARBA00022840"/>
    </source>
</evidence>
<keyword evidence="4" id="KW-0808">Transferase</keyword>
<dbReference type="InterPro" id="IPR011495">
    <property type="entry name" value="Sig_transdc_His_kin_sub2_dim/P"/>
</dbReference>
<comment type="caution">
    <text evidence="11">The sequence shown here is derived from an EMBL/GenBank/DDBJ whole genome shotgun (WGS) entry which is preliminary data.</text>
</comment>
<dbReference type="Pfam" id="PF13424">
    <property type="entry name" value="TPR_12"/>
    <property type="match status" value="2"/>
</dbReference>
<keyword evidence="8" id="KW-0802">TPR repeat</keyword>
<sequence length="643" mass="73118">MRYRLLVSILLCSTVFTFGQGLINPINAKKLTNIVAYEQLVKHYRYLKPDSASYFAQQGIRFAHLHKDSSGVASMLIQLGMIDDNQGRFDESAGKYRHALAIYKKAGNKKGIATVIIRIGVVELRNGNYDKAISHFFDALTLAEAKRDTFGVMEANYSISWAHLDQHHTEQALHYLVLAEKYNKQLPFSNISLNIYNNFGVIYRETKDFDKAKYYLQKGIEQSNIPEYQGLNITLINNLASVYAQEGLKEKAIELQQKALIRSREIHNYLRELQTLSGLAKTYGEANPAKAIFYFKQAVLLARQKKAYKQEMRYLKEITSLYKSQGNYQEALLMKEREHALADSFFYKDMSQHIEALKSDYELSKSKARVKELSYLNSKNQLELEKSAILRNVTLVGFILLLLILGLLYNQNRIKQQKASEIATKNNSLQLLVEEKEWLLKEIHHRVKNNLQIISSLLHSQGVYLKDPAARSAIRESQNRVYTMALIHQKLYQSDRLATIPMAEYIDEITSYLISSFDAQEIVHTQLTIASVDLDVTQAVLIGLIINEAVTNSLKYAFPQQPGVISIQLSDVGKNRFSLIIRDNGIGFADAANLSKSRTLGMSLIRGLSKQLGGELQITSEQGVQIQLLFREETQKKQPLKAG</sequence>